<dbReference type="Pfam" id="PF07727">
    <property type="entry name" value="RVT_2"/>
    <property type="match status" value="1"/>
</dbReference>
<reference evidence="2" key="1">
    <citation type="journal article" date="2022" name="Int. J. Mol. Sci.">
        <title>Draft Genome of Tanacetum Coccineum: Genomic Comparison of Closely Related Tanacetum-Family Plants.</title>
        <authorList>
            <person name="Yamashiro T."/>
            <person name="Shiraishi A."/>
            <person name="Nakayama K."/>
            <person name="Satake H."/>
        </authorList>
    </citation>
    <scope>NUCLEOTIDE SEQUENCE</scope>
</reference>
<dbReference type="InterPro" id="IPR013103">
    <property type="entry name" value="RVT_2"/>
</dbReference>
<evidence type="ECO:0000259" key="1">
    <source>
        <dbReference type="Pfam" id="PF07727"/>
    </source>
</evidence>
<accession>A0ABQ5AJT0</accession>
<sequence length="260" mass="29792">MHNLKQTPCGVILMPFSLQLNQRILNKLCSNPLGLMLCKKKYMNLSDFDPILFTRKAGRDILLVLIYVDDIIFAYTNPAMCDEFAKIMSSKFKMSMMGKMLFFLGLQISQTLRGIIINQSNYALEIIKKYRMLSSDPVDTPYGDAKSRPDLVFAVYVDHAGCQDTRRNTSGSVQLLGDKLVSWSSKKPKSTTISDVRNHFIKEQVENGVVELYFVRTEYPLADIFTKALPRERFNFLIEKLGMKNMSLKTLKNLAEEEEE</sequence>
<protein>
    <submittedName>
        <fullName evidence="2">Retrovirus-related pol polyprotein from transposon TNT 1-94</fullName>
    </submittedName>
</protein>
<dbReference type="CDD" id="cd09272">
    <property type="entry name" value="RNase_HI_RT_Ty1"/>
    <property type="match status" value="1"/>
</dbReference>
<keyword evidence="3" id="KW-1185">Reference proteome</keyword>
<organism evidence="2 3">
    <name type="scientific">Tanacetum coccineum</name>
    <dbReference type="NCBI Taxonomy" id="301880"/>
    <lineage>
        <taxon>Eukaryota</taxon>
        <taxon>Viridiplantae</taxon>
        <taxon>Streptophyta</taxon>
        <taxon>Embryophyta</taxon>
        <taxon>Tracheophyta</taxon>
        <taxon>Spermatophyta</taxon>
        <taxon>Magnoliopsida</taxon>
        <taxon>eudicotyledons</taxon>
        <taxon>Gunneridae</taxon>
        <taxon>Pentapetalae</taxon>
        <taxon>asterids</taxon>
        <taxon>campanulids</taxon>
        <taxon>Asterales</taxon>
        <taxon>Asteraceae</taxon>
        <taxon>Asteroideae</taxon>
        <taxon>Anthemideae</taxon>
        <taxon>Anthemidinae</taxon>
        <taxon>Tanacetum</taxon>
    </lineage>
</organism>
<evidence type="ECO:0000313" key="3">
    <source>
        <dbReference type="Proteomes" id="UP001151760"/>
    </source>
</evidence>
<reference evidence="2" key="2">
    <citation type="submission" date="2022-01" db="EMBL/GenBank/DDBJ databases">
        <authorList>
            <person name="Yamashiro T."/>
            <person name="Shiraishi A."/>
            <person name="Satake H."/>
            <person name="Nakayama K."/>
        </authorList>
    </citation>
    <scope>NUCLEOTIDE SEQUENCE</scope>
</reference>
<feature type="domain" description="Reverse transcriptase Ty1/copia-type" evidence="1">
    <location>
        <begin position="43"/>
        <end position="141"/>
    </location>
</feature>
<comment type="caution">
    <text evidence="2">The sequence shown here is derived from an EMBL/GenBank/DDBJ whole genome shotgun (WGS) entry which is preliminary data.</text>
</comment>
<name>A0ABQ5AJT0_9ASTR</name>
<proteinExistence type="predicted"/>
<dbReference type="Proteomes" id="UP001151760">
    <property type="component" value="Unassembled WGS sequence"/>
</dbReference>
<evidence type="ECO:0000313" key="2">
    <source>
        <dbReference type="EMBL" id="GJT02895.1"/>
    </source>
</evidence>
<dbReference type="EMBL" id="BQNB010012383">
    <property type="protein sequence ID" value="GJT02895.1"/>
    <property type="molecule type" value="Genomic_DNA"/>
</dbReference>
<gene>
    <name evidence="2" type="ORF">Tco_0824064</name>
</gene>